<dbReference type="SUPFAM" id="SSF52777">
    <property type="entry name" value="CoA-dependent acyltransferases"/>
    <property type="match status" value="1"/>
</dbReference>
<dbReference type="GO" id="GO:0016747">
    <property type="term" value="F:acyltransferase activity, transferring groups other than amino-acyl groups"/>
    <property type="evidence" value="ECO:0007669"/>
    <property type="project" value="UniProtKB-ARBA"/>
</dbReference>
<protein>
    <submittedName>
        <fullName evidence="4">Phenolic glucoside malonyltransferase 1</fullName>
    </submittedName>
</protein>
<sequence length="481" mass="52882">MKPFKSLYIRKRFCRSITKFLAMEEARSLKVVEVCSVAPSEAAAATTNCSTPTSLSLTFFDLLWLRSPPVERVFFYQLPNTTISFFDTILPNLKLSLSLTLQHFLPLAGTITWPLESPHPIINYVPGDAVSFTIAESTTDFNMLCSNTCQASLLHHLIPHLPTSDEQASVMALQVTLFPGSGFSIGITTHHAATDGKATTLFLKAWAFVCSNNFTESSFSSLPKHLTPFYDRSMIKDTKGIGAMYLNSWLNIGGPNNRSMKVWDLGGVNAMSAESVRGSFELTSSNIRQLKQHANSKLDENAHVSTYSVACAYVLQCLVKAEQPKTDGVAFLFSVDCRTRMETPISSTYFGNCIIGQKVMGGTKKLLGDDGFINGVEGMNEALKKLEDGVFSEAVTLSTMMKIARDNRILTTAGSPRFEVYSIDFGWGKPMKVDMTSIGKSGAFCISESRNENGGVEISLVLNKQQMETFVCHFNQGLQSL</sequence>
<dbReference type="OrthoDB" id="1862401at2759"/>
<dbReference type="Gene3D" id="3.30.559.10">
    <property type="entry name" value="Chloramphenicol acetyltransferase-like domain"/>
    <property type="match status" value="2"/>
</dbReference>
<reference evidence="4" key="2">
    <citation type="submission" date="2025-08" db="UniProtKB">
        <authorList>
            <consortium name="RefSeq"/>
        </authorList>
    </citation>
    <scope>IDENTIFICATION</scope>
    <source>
        <tissue evidence="4">Leaf</tissue>
    </source>
</reference>
<proteinExistence type="predicted"/>
<dbReference type="PANTHER" id="PTHR31625">
    <property type="match status" value="1"/>
</dbReference>
<name>A0A1S3UPM1_VIGRR</name>
<evidence type="ECO:0000256" key="1">
    <source>
        <dbReference type="ARBA" id="ARBA00022679"/>
    </source>
</evidence>
<dbReference type="GeneID" id="106767538"/>
<dbReference type="KEGG" id="vra:106767538"/>
<dbReference type="Proteomes" id="UP000087766">
    <property type="component" value="Chromosome 1"/>
</dbReference>
<gene>
    <name evidence="4" type="primary">LOC106767538</name>
</gene>
<dbReference type="AlphaFoldDB" id="A0A1S3UPM1"/>
<evidence type="ECO:0000313" key="4">
    <source>
        <dbReference type="RefSeq" id="XP_014507947.2"/>
    </source>
</evidence>
<evidence type="ECO:0000313" key="3">
    <source>
        <dbReference type="Proteomes" id="UP000087766"/>
    </source>
</evidence>
<dbReference type="Pfam" id="PF02458">
    <property type="entry name" value="Transferase"/>
    <property type="match status" value="1"/>
</dbReference>
<dbReference type="InterPro" id="IPR023213">
    <property type="entry name" value="CAT-like_dom_sf"/>
</dbReference>
<accession>A0A1S3UPM1</accession>
<organism evidence="3 4">
    <name type="scientific">Vigna radiata var. radiata</name>
    <name type="common">Mung bean</name>
    <name type="synonym">Phaseolus aureus</name>
    <dbReference type="NCBI Taxonomy" id="3916"/>
    <lineage>
        <taxon>Eukaryota</taxon>
        <taxon>Viridiplantae</taxon>
        <taxon>Streptophyta</taxon>
        <taxon>Embryophyta</taxon>
        <taxon>Tracheophyta</taxon>
        <taxon>Spermatophyta</taxon>
        <taxon>Magnoliopsida</taxon>
        <taxon>eudicotyledons</taxon>
        <taxon>Gunneridae</taxon>
        <taxon>Pentapetalae</taxon>
        <taxon>rosids</taxon>
        <taxon>fabids</taxon>
        <taxon>Fabales</taxon>
        <taxon>Fabaceae</taxon>
        <taxon>Papilionoideae</taxon>
        <taxon>50 kb inversion clade</taxon>
        <taxon>NPAAA clade</taxon>
        <taxon>indigoferoid/millettioid clade</taxon>
        <taxon>Phaseoleae</taxon>
        <taxon>Vigna</taxon>
    </lineage>
</organism>
<keyword evidence="2" id="KW-0012">Acyltransferase</keyword>
<keyword evidence="3" id="KW-1185">Reference proteome</keyword>
<dbReference type="STRING" id="3916.A0A1S3UPM1"/>
<evidence type="ECO:0000256" key="2">
    <source>
        <dbReference type="ARBA" id="ARBA00023315"/>
    </source>
</evidence>
<reference evidence="3" key="1">
    <citation type="journal article" date="2014" name="Nat. Commun.">
        <title>Genome sequence of mungbean and insights into evolution within Vigna species.</title>
        <authorList>
            <person name="Kang Y.J."/>
            <person name="Kim S.K."/>
            <person name="Kim M.Y."/>
            <person name="Lestari P."/>
            <person name="Kim K.H."/>
            <person name="Ha B.K."/>
            <person name="Jun T.H."/>
            <person name="Hwang W.J."/>
            <person name="Lee T."/>
            <person name="Lee J."/>
            <person name="Shim S."/>
            <person name="Yoon M.Y."/>
            <person name="Jang Y.E."/>
            <person name="Han K.S."/>
            <person name="Taeprayoon P."/>
            <person name="Yoon N."/>
            <person name="Somta P."/>
            <person name="Tanya P."/>
            <person name="Kim K.S."/>
            <person name="Gwag J.G."/>
            <person name="Moon J.K."/>
            <person name="Lee Y.H."/>
            <person name="Park B.S."/>
            <person name="Bombarely A."/>
            <person name="Doyle J.J."/>
            <person name="Jackson S.A."/>
            <person name="Schafleitner R."/>
            <person name="Srinives P."/>
            <person name="Varshney R.K."/>
            <person name="Lee S.H."/>
        </authorList>
    </citation>
    <scope>NUCLEOTIDE SEQUENCE [LARGE SCALE GENOMIC DNA]</scope>
    <source>
        <strain evidence="3">cv. VC1973A</strain>
    </source>
</reference>
<dbReference type="InterPro" id="IPR051504">
    <property type="entry name" value="Plant_metabolite_acyltrans"/>
</dbReference>
<dbReference type="RefSeq" id="XP_014507947.2">
    <property type="nucleotide sequence ID" value="XM_014652461.2"/>
</dbReference>
<keyword evidence="1" id="KW-0808">Transferase</keyword>